<dbReference type="EMBL" id="JBGNUJ010000002">
    <property type="protein sequence ID" value="KAL3965320.1"/>
    <property type="molecule type" value="Genomic_DNA"/>
</dbReference>
<gene>
    <name evidence="1" type="ORF">ACCO45_002324</name>
</gene>
<evidence type="ECO:0000313" key="2">
    <source>
        <dbReference type="Proteomes" id="UP001638806"/>
    </source>
</evidence>
<protein>
    <submittedName>
        <fullName evidence="1">Uncharacterized protein</fullName>
    </submittedName>
</protein>
<keyword evidence="2" id="KW-1185">Reference proteome</keyword>
<dbReference type="Proteomes" id="UP001638806">
    <property type="component" value="Unassembled WGS sequence"/>
</dbReference>
<proteinExistence type="predicted"/>
<sequence length="92" mass="9515">MANLDGAPTGGDTPPGTVRLATTTRDQGAPGQALSGRASGGGWGRTPWAKLGSGIEPVWGPRHAWWADVRIQVAGSNRPGCKAQPLETASRR</sequence>
<comment type="caution">
    <text evidence="1">The sequence shown here is derived from an EMBL/GenBank/DDBJ whole genome shotgun (WGS) entry which is preliminary data.</text>
</comment>
<reference evidence="1" key="1">
    <citation type="submission" date="2024-12" db="EMBL/GenBank/DDBJ databases">
        <title>Comparative genomics and development of molecular markers within Purpureocillium lilacinum and among Purpureocillium species.</title>
        <authorList>
            <person name="Yeh Z.-Y."/>
            <person name="Ni N.-T."/>
            <person name="Lo P.-H."/>
            <person name="Mushyakhwo K."/>
            <person name="Lin C.-F."/>
            <person name="Nai Y.-S."/>
        </authorList>
    </citation>
    <scope>NUCLEOTIDE SEQUENCE</scope>
    <source>
        <strain evidence="1">NCHU-NPUST-175</strain>
    </source>
</reference>
<name>A0ACC4E9K7_PURLI</name>
<evidence type="ECO:0000313" key="1">
    <source>
        <dbReference type="EMBL" id="KAL3965320.1"/>
    </source>
</evidence>
<accession>A0ACC4E9K7</accession>
<organism evidence="1 2">
    <name type="scientific">Purpureocillium lilacinum</name>
    <name type="common">Paecilomyces lilacinus</name>
    <dbReference type="NCBI Taxonomy" id="33203"/>
    <lineage>
        <taxon>Eukaryota</taxon>
        <taxon>Fungi</taxon>
        <taxon>Dikarya</taxon>
        <taxon>Ascomycota</taxon>
        <taxon>Pezizomycotina</taxon>
        <taxon>Sordariomycetes</taxon>
        <taxon>Hypocreomycetidae</taxon>
        <taxon>Hypocreales</taxon>
        <taxon>Ophiocordycipitaceae</taxon>
        <taxon>Purpureocillium</taxon>
    </lineage>
</organism>